<dbReference type="Pfam" id="PF13419">
    <property type="entry name" value="HAD_2"/>
    <property type="match status" value="1"/>
</dbReference>
<organism evidence="4 5">
    <name type="scientific">Paenibacillus oryzae</name>
    <dbReference type="NCBI Taxonomy" id="1844972"/>
    <lineage>
        <taxon>Bacteria</taxon>
        <taxon>Bacillati</taxon>
        <taxon>Bacillota</taxon>
        <taxon>Bacilli</taxon>
        <taxon>Bacillales</taxon>
        <taxon>Paenibacillaceae</taxon>
        <taxon>Paenibacillus</taxon>
    </lineage>
</organism>
<name>A0A1A5Y9R2_9BACL</name>
<protein>
    <submittedName>
        <fullName evidence="4">Phosphoglycolate phosphatase</fullName>
    </submittedName>
</protein>
<dbReference type="OrthoDB" id="9797743at2"/>
<dbReference type="AlphaFoldDB" id="A0A1A5Y9R2"/>
<accession>A0A1A5Y9R2</accession>
<dbReference type="InterPro" id="IPR023214">
    <property type="entry name" value="HAD_sf"/>
</dbReference>
<dbReference type="InterPro" id="IPR023198">
    <property type="entry name" value="PGP-like_dom2"/>
</dbReference>
<dbReference type="PRINTS" id="PR00413">
    <property type="entry name" value="HADHALOGNASE"/>
</dbReference>
<evidence type="ECO:0000256" key="2">
    <source>
        <dbReference type="ARBA" id="ARBA00022723"/>
    </source>
</evidence>
<gene>
    <name evidence="4" type="ORF">A7K91_01500</name>
</gene>
<sequence>MIKALIFDFDGTIIDTETPWYYALRDRYKSYGVELTLEQYSQCVGTSLHQFNPYTYLMTEHGLPIDEEEFRAVVHRDHTELMGKEKIRPGVLEYLEAAKAAGLKIGLASSSKRSWIERHLDALRIGHYFECMATADDVSKVKPDPELYRLALQGLGVEPGEAVAVEDSPNGARAAAAAGMHCIIVPNELTRLLPFDEGNLNKHAESLADVDFDELVSKGCGSSAIGA</sequence>
<dbReference type="NCBIfam" id="TIGR01509">
    <property type="entry name" value="HAD-SF-IA-v3"/>
    <property type="match status" value="1"/>
</dbReference>
<dbReference type="FunFam" id="3.40.50.1000:FF:000036">
    <property type="entry name" value="HAD family hydrolase"/>
    <property type="match status" value="1"/>
</dbReference>
<reference evidence="4 5" key="1">
    <citation type="submission" date="2016-05" db="EMBL/GenBank/DDBJ databases">
        <title>Paenibacillus oryzae. sp. nov., isolated from the rice root.</title>
        <authorList>
            <person name="Zhang J."/>
            <person name="Zhang X."/>
        </authorList>
    </citation>
    <scope>NUCLEOTIDE SEQUENCE [LARGE SCALE GENOMIC DNA]</scope>
    <source>
        <strain evidence="4 5">1DrF-4</strain>
    </source>
</reference>
<dbReference type="PANTHER" id="PTHR18901:SF38">
    <property type="entry name" value="PSEUDOURIDINE-5'-PHOSPHATASE"/>
    <property type="match status" value="1"/>
</dbReference>
<dbReference type="SUPFAM" id="SSF56784">
    <property type="entry name" value="HAD-like"/>
    <property type="match status" value="1"/>
</dbReference>
<evidence type="ECO:0000256" key="3">
    <source>
        <dbReference type="ARBA" id="ARBA00022801"/>
    </source>
</evidence>
<evidence type="ECO:0000313" key="5">
    <source>
        <dbReference type="Proteomes" id="UP000092024"/>
    </source>
</evidence>
<dbReference type="Proteomes" id="UP000092024">
    <property type="component" value="Unassembled WGS sequence"/>
</dbReference>
<dbReference type="InterPro" id="IPR041492">
    <property type="entry name" value="HAD_2"/>
</dbReference>
<dbReference type="GO" id="GO:0046872">
    <property type="term" value="F:metal ion binding"/>
    <property type="evidence" value="ECO:0007669"/>
    <property type="project" value="UniProtKB-KW"/>
</dbReference>
<dbReference type="STRING" id="1844972.A7K91_01500"/>
<evidence type="ECO:0000313" key="4">
    <source>
        <dbReference type="EMBL" id="OBR62322.1"/>
    </source>
</evidence>
<proteinExistence type="inferred from homology"/>
<comment type="similarity">
    <text evidence="1">Belongs to the HAD-like hydrolase superfamily. CbbY/CbbZ/Gph/YieH family.</text>
</comment>
<dbReference type="PANTHER" id="PTHR18901">
    <property type="entry name" value="2-DEOXYGLUCOSE-6-PHOSPHATE PHOSPHATASE 2"/>
    <property type="match status" value="1"/>
</dbReference>
<dbReference type="Gene3D" id="3.40.50.1000">
    <property type="entry name" value="HAD superfamily/HAD-like"/>
    <property type="match status" value="1"/>
</dbReference>
<dbReference type="EMBL" id="LYPA01000080">
    <property type="protein sequence ID" value="OBR62322.1"/>
    <property type="molecule type" value="Genomic_DNA"/>
</dbReference>
<comment type="caution">
    <text evidence="4">The sequence shown here is derived from an EMBL/GenBank/DDBJ whole genome shotgun (WGS) entry which is preliminary data.</text>
</comment>
<dbReference type="SFLD" id="SFLDG01135">
    <property type="entry name" value="C1.5.6:_HAD__Beta-PGM__Phospha"/>
    <property type="match status" value="1"/>
</dbReference>
<keyword evidence="3" id="KW-0378">Hydrolase</keyword>
<keyword evidence="2" id="KW-0479">Metal-binding</keyword>
<dbReference type="SFLD" id="SFLDS00003">
    <property type="entry name" value="Haloacid_Dehalogenase"/>
    <property type="match status" value="1"/>
</dbReference>
<keyword evidence="5" id="KW-1185">Reference proteome</keyword>
<evidence type="ECO:0000256" key="1">
    <source>
        <dbReference type="ARBA" id="ARBA00006171"/>
    </source>
</evidence>
<dbReference type="SFLD" id="SFLDG01129">
    <property type="entry name" value="C1.5:_HAD__Beta-PGM__Phosphata"/>
    <property type="match status" value="1"/>
</dbReference>
<dbReference type="GO" id="GO:0016787">
    <property type="term" value="F:hydrolase activity"/>
    <property type="evidence" value="ECO:0007669"/>
    <property type="project" value="UniProtKB-KW"/>
</dbReference>
<dbReference type="InterPro" id="IPR036412">
    <property type="entry name" value="HAD-like_sf"/>
</dbReference>
<dbReference type="RefSeq" id="WP_068687182.1">
    <property type="nucleotide sequence ID" value="NZ_LYPA01000080.1"/>
</dbReference>
<dbReference type="InterPro" id="IPR006439">
    <property type="entry name" value="HAD-SF_hydro_IA"/>
</dbReference>
<dbReference type="Gene3D" id="1.10.150.240">
    <property type="entry name" value="Putative phosphatase, domain 2"/>
    <property type="match status" value="1"/>
</dbReference>